<reference evidence="2" key="1">
    <citation type="journal article" date="2023" name="Mol. Ecol. Resour.">
        <title>Chromosome-level genome assembly of a triploid poplar Populus alba 'Berolinensis'.</title>
        <authorList>
            <person name="Chen S."/>
            <person name="Yu Y."/>
            <person name="Wang X."/>
            <person name="Wang S."/>
            <person name="Zhang T."/>
            <person name="Zhou Y."/>
            <person name="He R."/>
            <person name="Meng N."/>
            <person name="Wang Y."/>
            <person name="Liu W."/>
            <person name="Liu Z."/>
            <person name="Liu J."/>
            <person name="Guo Q."/>
            <person name="Huang H."/>
            <person name="Sederoff R.R."/>
            <person name="Wang G."/>
            <person name="Qu G."/>
            <person name="Chen S."/>
        </authorList>
    </citation>
    <scope>NUCLEOTIDE SEQUENCE</scope>
    <source>
        <strain evidence="2">SC-2020</strain>
    </source>
</reference>
<name>A0AAD6WBS1_9ROSI</name>
<accession>A0AAD6WBS1</accession>
<keyword evidence="3" id="KW-1185">Reference proteome</keyword>
<dbReference type="EMBL" id="JAQIZT010000002">
    <property type="protein sequence ID" value="KAJ7006938.1"/>
    <property type="molecule type" value="Genomic_DNA"/>
</dbReference>
<evidence type="ECO:0000313" key="3">
    <source>
        <dbReference type="Proteomes" id="UP001164929"/>
    </source>
</evidence>
<dbReference type="AlphaFoldDB" id="A0AAD6WBS1"/>
<sequence length="125" mass="14611">MDLIFPRMKHNGKGKTRWTLVEQFMSMSKTKENMKSILNKVDHEISQGNVKTQSKTNNRHGKRASQEVAEELDSLRHSLWHLRRQISFQFQIASDDSGDPLSISAALSFRRKVTREESEKRWPDL</sequence>
<gene>
    <name evidence="2" type="ORF">NC653_006102</name>
</gene>
<protein>
    <submittedName>
        <fullName evidence="2">Uncharacterized protein</fullName>
    </submittedName>
</protein>
<dbReference type="Proteomes" id="UP001164929">
    <property type="component" value="Chromosome 2"/>
</dbReference>
<organism evidence="2 3">
    <name type="scientific">Populus alba x Populus x berolinensis</name>
    <dbReference type="NCBI Taxonomy" id="444605"/>
    <lineage>
        <taxon>Eukaryota</taxon>
        <taxon>Viridiplantae</taxon>
        <taxon>Streptophyta</taxon>
        <taxon>Embryophyta</taxon>
        <taxon>Tracheophyta</taxon>
        <taxon>Spermatophyta</taxon>
        <taxon>Magnoliopsida</taxon>
        <taxon>eudicotyledons</taxon>
        <taxon>Gunneridae</taxon>
        <taxon>Pentapetalae</taxon>
        <taxon>rosids</taxon>
        <taxon>fabids</taxon>
        <taxon>Malpighiales</taxon>
        <taxon>Salicaceae</taxon>
        <taxon>Saliceae</taxon>
        <taxon>Populus</taxon>
    </lineage>
</organism>
<evidence type="ECO:0000256" key="1">
    <source>
        <dbReference type="SAM" id="MobiDB-lite"/>
    </source>
</evidence>
<feature type="compositionally biased region" description="Polar residues" evidence="1">
    <location>
        <begin position="46"/>
        <end position="56"/>
    </location>
</feature>
<evidence type="ECO:0000313" key="2">
    <source>
        <dbReference type="EMBL" id="KAJ7006938.1"/>
    </source>
</evidence>
<feature type="region of interest" description="Disordered" evidence="1">
    <location>
        <begin position="44"/>
        <end position="65"/>
    </location>
</feature>
<proteinExistence type="predicted"/>
<comment type="caution">
    <text evidence="2">The sequence shown here is derived from an EMBL/GenBank/DDBJ whole genome shotgun (WGS) entry which is preliminary data.</text>
</comment>